<dbReference type="InterPro" id="IPR011123">
    <property type="entry name" value="Y_Y_Y"/>
</dbReference>
<reference evidence="3 4" key="1">
    <citation type="submission" date="2007-01" db="EMBL/GenBank/DDBJ databases">
        <authorList>
            <person name="Haygood M."/>
            <person name="Podell S."/>
            <person name="Anderson C."/>
            <person name="Hopkinson B."/>
            <person name="Roe K."/>
            <person name="Barbeau K."/>
            <person name="Gaasterland T."/>
            <person name="Ferriera S."/>
            <person name="Johnson J."/>
            <person name="Kravitz S."/>
            <person name="Beeson K."/>
            <person name="Sutton G."/>
            <person name="Rogers Y.-H."/>
            <person name="Friedman R."/>
            <person name="Frazier M."/>
            <person name="Venter J.C."/>
        </authorList>
    </citation>
    <scope>NUCLEOTIDE SEQUENCE [LARGE SCALE GENOMIC DNA]</scope>
    <source>
        <strain evidence="3 4">ATCC 23134</strain>
    </source>
</reference>
<evidence type="ECO:0000313" key="4">
    <source>
        <dbReference type="Proteomes" id="UP000004095"/>
    </source>
</evidence>
<name>A1ZRZ2_MICM2</name>
<dbReference type="OrthoDB" id="9806995at2"/>
<keyword evidence="1" id="KW-0472">Membrane</keyword>
<feature type="transmembrane region" description="Helical" evidence="1">
    <location>
        <begin position="911"/>
        <end position="932"/>
    </location>
</feature>
<dbReference type="InterPro" id="IPR015943">
    <property type="entry name" value="WD40/YVTN_repeat-like_dom_sf"/>
</dbReference>
<feature type="domain" description="Two component regulator three Y" evidence="2">
    <location>
        <begin position="773"/>
        <end position="841"/>
    </location>
</feature>
<dbReference type="Gene3D" id="2.130.10.10">
    <property type="entry name" value="YVTN repeat-like/Quinoprotein amine dehydrogenase"/>
    <property type="match status" value="2"/>
</dbReference>
<gene>
    <name evidence="3" type="ORF">M23134_04830</name>
</gene>
<dbReference type="Pfam" id="PF07495">
    <property type="entry name" value="Y_Y_Y"/>
    <property type="match status" value="1"/>
</dbReference>
<dbReference type="InterPro" id="IPR013783">
    <property type="entry name" value="Ig-like_fold"/>
</dbReference>
<dbReference type="AlphaFoldDB" id="A1ZRZ2"/>
<accession>A1ZRZ2</accession>
<feature type="transmembrane region" description="Helical" evidence="1">
    <location>
        <begin position="850"/>
        <end position="869"/>
    </location>
</feature>
<dbReference type="Proteomes" id="UP000004095">
    <property type="component" value="Unassembled WGS sequence"/>
</dbReference>
<dbReference type="RefSeq" id="WP_002700156.1">
    <property type="nucleotide sequence ID" value="NZ_AAWS01000029.1"/>
</dbReference>
<evidence type="ECO:0000313" key="3">
    <source>
        <dbReference type="EMBL" id="EAY26880.1"/>
    </source>
</evidence>
<keyword evidence="1" id="KW-1133">Transmembrane helix</keyword>
<dbReference type="EMBL" id="AAWS01000029">
    <property type="protein sequence ID" value="EAY26880.1"/>
    <property type="molecule type" value="Genomic_DNA"/>
</dbReference>
<dbReference type="eggNOG" id="COG3292">
    <property type="taxonomic scope" value="Bacteria"/>
</dbReference>
<evidence type="ECO:0000256" key="1">
    <source>
        <dbReference type="SAM" id="Phobius"/>
    </source>
</evidence>
<proteinExistence type="predicted"/>
<feature type="transmembrane region" description="Helical" evidence="1">
    <location>
        <begin position="881"/>
        <end position="899"/>
    </location>
</feature>
<dbReference type="Gene3D" id="2.60.40.10">
    <property type="entry name" value="Immunoglobulins"/>
    <property type="match status" value="1"/>
</dbReference>
<sequence length="965" mass="111962">MNPTPIYLNFYRFYTTLFALLWLVTGYTLQAQHGDLYLTNYKVPIKNVDHQNRAIAQGTNNVMYFANTKGVLSYDGVVWGMIPTRNTPYSLSIKIKYDNIVYVGCRNNFGYLTRDKLGRETYKSISDRKANLKVLGRIFGEVNRIVQKKKHIYFYSHKALIKVNRKTLNIEKVWFTHKERQFAGILFLNDTPYIQIKAKGLHRIAGDKLIPIGSSKMYAYLDIHDSFMYNNEQALFIASNSWSYLFDGKKIKLYIPRDYKYLLSNLMRGALRVGNKDIAFSTLSGGVLVAEQNYGKTKRIINYQTGLPDDEVLAMYKDRLGALWICHSYGITRADARLPVKSYSSYAGIDGNVTSSLKRGDSLFVSTSEGVFYLNKVSRFEQVASLIKKEAKYLRTIKKTERVVTITEPKDRRETKLRIYRHSEEGEKDVKRKIEVKETSKTEETPSRVISYEKSSIRLPNEDIRKIYAMASIPYIYKKVTGLHAKCRQMYPYGKGMLIASNIGLYAAFTEKDEVAASPVIKDEYVHFIYQSPSNKNWFYIGTEHGLHFVVYKNGRFKTQSTLQDMTDLVYSIVEHSNGLWLGSENQVLRVNLDPKTGMFNSFKRFPFANSYSENIAARLIDGEPAFFLSSGIYSYDAKKKRLIQKTALQKYANTETKVLYHQPGYTWVETKNLWTNITNTKAGKFRLAQFLELFDDVQDIYIDKVKNIWVVNNNELFKIDAQAKLDDRKYFKVFIKNVRNKKGKFLPLKDLVVKHTDNTLSFTFQLASPFFRNEDNTVYQYWLEDLEDRSKKKKKVDWSAWNKRAIISFPFLPSGQYKLHVRAKNTFGQTSQDQAFVFQVKPPFWQTSWFYASQTLFFLGLLLLSLLFSRKGTKYARVSYVLTFVTIITFFEFIMLTFEPYVDNASNNVPVFKLGMNILLALSLAPIEMLLRRMILKKKESSREAAKRVAERKADKQKPTSRSE</sequence>
<organism evidence="3 4">
    <name type="scientific">Microscilla marina ATCC 23134</name>
    <dbReference type="NCBI Taxonomy" id="313606"/>
    <lineage>
        <taxon>Bacteria</taxon>
        <taxon>Pseudomonadati</taxon>
        <taxon>Bacteroidota</taxon>
        <taxon>Cytophagia</taxon>
        <taxon>Cytophagales</taxon>
        <taxon>Microscillaceae</taxon>
        <taxon>Microscilla</taxon>
    </lineage>
</organism>
<protein>
    <submittedName>
        <fullName evidence="3">Two component regulator three Y motif family</fullName>
    </submittedName>
</protein>
<comment type="caution">
    <text evidence="3">The sequence shown here is derived from an EMBL/GenBank/DDBJ whole genome shotgun (WGS) entry which is preliminary data.</text>
</comment>
<evidence type="ECO:0000259" key="2">
    <source>
        <dbReference type="Pfam" id="PF07495"/>
    </source>
</evidence>
<keyword evidence="4" id="KW-1185">Reference proteome</keyword>
<keyword evidence="1" id="KW-0812">Transmembrane</keyword>